<keyword evidence="3" id="KW-1185">Reference proteome</keyword>
<organism evidence="2 3">
    <name type="scientific">Caerostris extrusa</name>
    <name type="common">Bark spider</name>
    <name type="synonym">Caerostris bankana</name>
    <dbReference type="NCBI Taxonomy" id="172846"/>
    <lineage>
        <taxon>Eukaryota</taxon>
        <taxon>Metazoa</taxon>
        <taxon>Ecdysozoa</taxon>
        <taxon>Arthropoda</taxon>
        <taxon>Chelicerata</taxon>
        <taxon>Arachnida</taxon>
        <taxon>Araneae</taxon>
        <taxon>Araneomorphae</taxon>
        <taxon>Entelegynae</taxon>
        <taxon>Araneoidea</taxon>
        <taxon>Araneidae</taxon>
        <taxon>Caerostris</taxon>
    </lineage>
</organism>
<feature type="region of interest" description="Disordered" evidence="1">
    <location>
        <begin position="32"/>
        <end position="55"/>
    </location>
</feature>
<protein>
    <submittedName>
        <fullName evidence="2">Uncharacterized protein</fullName>
    </submittedName>
</protein>
<accession>A0AAV4M9T0</accession>
<gene>
    <name evidence="2" type="ORF">CEXT_196371</name>
</gene>
<evidence type="ECO:0000313" key="2">
    <source>
        <dbReference type="EMBL" id="GIX69098.1"/>
    </source>
</evidence>
<dbReference type="AlphaFoldDB" id="A0AAV4M9T0"/>
<dbReference type="EMBL" id="BPLR01002017">
    <property type="protein sequence ID" value="GIX69098.1"/>
    <property type="molecule type" value="Genomic_DNA"/>
</dbReference>
<reference evidence="2 3" key="1">
    <citation type="submission" date="2021-06" db="EMBL/GenBank/DDBJ databases">
        <title>Caerostris extrusa draft genome.</title>
        <authorList>
            <person name="Kono N."/>
            <person name="Arakawa K."/>
        </authorList>
    </citation>
    <scope>NUCLEOTIDE SEQUENCE [LARGE SCALE GENOMIC DNA]</scope>
</reference>
<name>A0AAV4M9T0_CAEEX</name>
<proteinExistence type="predicted"/>
<evidence type="ECO:0000313" key="3">
    <source>
        <dbReference type="Proteomes" id="UP001054945"/>
    </source>
</evidence>
<sequence>MTAPYFIDLSEDKPHGGLPRWGGNALANRLHSGVAPSGHASPAKPGQWESSVGLGFQENAKDKIRSFK</sequence>
<evidence type="ECO:0000256" key="1">
    <source>
        <dbReference type="SAM" id="MobiDB-lite"/>
    </source>
</evidence>
<dbReference type="Proteomes" id="UP001054945">
    <property type="component" value="Unassembled WGS sequence"/>
</dbReference>
<comment type="caution">
    <text evidence="2">The sequence shown here is derived from an EMBL/GenBank/DDBJ whole genome shotgun (WGS) entry which is preliminary data.</text>
</comment>